<proteinExistence type="predicted"/>
<dbReference type="PROSITE" id="PS51257">
    <property type="entry name" value="PROKAR_LIPOPROTEIN"/>
    <property type="match status" value="1"/>
</dbReference>
<sequence>MPCTSRFVVLLLLVAAVGGCQSAAAPLLPALPAWQSPQGREDARLGQIQDLRTGRLLTPAQLVERLAGAPHVLLGEQHDNPDHHALQLWLLRALEQHRPQGSVLLEMLEPAQQAQVATLQQQAALPADLPQALGWQRGWDWNLYGPIMRHALVQPYPLLAANLDRSEVREIYRQVPTLEGPRSTAEGVTAALLDQVREGHCGLLPESQMPAMLAVQQQRDRRIAQRLLQAPTPALLLAGAYHVRKDMGVPLHLQDLGLQSGTEVVMLAQVGEVVEPAMADVVWYTAAVAKRDYCADMRKGG</sequence>
<evidence type="ECO:0000313" key="4">
    <source>
        <dbReference type="EMBL" id="NER64412.1"/>
    </source>
</evidence>
<dbReference type="EMBL" id="JAAHBV010000049">
    <property type="protein sequence ID" value="NER59211.1"/>
    <property type="molecule type" value="Genomic_DNA"/>
</dbReference>
<name>A0A6B3NLZ6_9PSED</name>
<dbReference type="EMBL" id="JAAHBU010000144">
    <property type="protein sequence ID" value="NER64412.1"/>
    <property type="molecule type" value="Genomic_DNA"/>
</dbReference>
<dbReference type="Proteomes" id="UP000480410">
    <property type="component" value="Unassembled WGS sequence"/>
</dbReference>
<accession>A0A6M0CNS2</accession>
<protein>
    <submittedName>
        <fullName evidence="4">Iron(III) ABC transporter</fullName>
    </submittedName>
</protein>
<dbReference type="CDD" id="cd14727">
    <property type="entry name" value="ChanN-like"/>
    <property type="match status" value="1"/>
</dbReference>
<evidence type="ECO:0000256" key="1">
    <source>
        <dbReference type="SAM" id="SignalP"/>
    </source>
</evidence>
<dbReference type="InterPro" id="IPR007314">
    <property type="entry name" value="Cofac_haem-bd_dom"/>
</dbReference>
<dbReference type="Gene3D" id="1.10.8.760">
    <property type="entry name" value="Haem-binding uptake, Tiki superfamily, ChaN, domain 2"/>
    <property type="match status" value="1"/>
</dbReference>
<dbReference type="Proteomes" id="UP000482634">
    <property type="component" value="Unassembled WGS sequence"/>
</dbReference>
<gene>
    <name evidence="3" type="ORF">G3435_02905</name>
    <name evidence="4" type="ORF">G3436_11610</name>
</gene>
<dbReference type="AlphaFoldDB" id="A0A6B3NLZ6"/>
<dbReference type="InterPro" id="IPR016773">
    <property type="entry name" value="Fe3_uptake_reg_CjrA_prd"/>
</dbReference>
<keyword evidence="6" id="KW-1185">Reference proteome</keyword>
<feature type="domain" description="Haem-binding uptake Tiki superfamily ChaN" evidence="2">
    <location>
        <begin position="62"/>
        <end position="253"/>
    </location>
</feature>
<evidence type="ECO:0000259" key="2">
    <source>
        <dbReference type="Pfam" id="PF04187"/>
    </source>
</evidence>
<accession>A0A6B3NLZ6</accession>
<feature type="chain" id="PRO_5044630297" evidence="1">
    <location>
        <begin position="26"/>
        <end position="301"/>
    </location>
</feature>
<dbReference type="Pfam" id="PF04187">
    <property type="entry name" value="Cofac_haem_bdg"/>
    <property type="match status" value="1"/>
</dbReference>
<dbReference type="RefSeq" id="WP_163944967.1">
    <property type="nucleotide sequence ID" value="NZ_JAAHBU010000144.1"/>
</dbReference>
<evidence type="ECO:0000313" key="5">
    <source>
        <dbReference type="Proteomes" id="UP000480410"/>
    </source>
</evidence>
<comment type="caution">
    <text evidence="4">The sequence shown here is derived from an EMBL/GenBank/DDBJ whole genome shotgun (WGS) entry which is preliminary data.</text>
</comment>
<evidence type="ECO:0000313" key="3">
    <source>
        <dbReference type="EMBL" id="NER59211.1"/>
    </source>
</evidence>
<feature type="signal peptide" evidence="1">
    <location>
        <begin position="1"/>
        <end position="25"/>
    </location>
</feature>
<reference evidence="5 6" key="1">
    <citation type="submission" date="2020-02" db="EMBL/GenBank/DDBJ databases">
        <title>Broccoli isolated Pseudomonas sp.</title>
        <authorList>
            <person name="Fujikawa T."/>
            <person name="Sawada H."/>
        </authorList>
    </citation>
    <scope>NUCLEOTIDE SEQUENCE [LARGE SCALE GENOMIC DNA]</scope>
    <source>
        <strain evidence="4 6">MAFF212427</strain>
        <strain evidence="3 5">MAFF212428</strain>
    </source>
</reference>
<dbReference type="Gene3D" id="3.40.50.11550">
    <property type="match status" value="1"/>
</dbReference>
<evidence type="ECO:0000313" key="6">
    <source>
        <dbReference type="Proteomes" id="UP000482634"/>
    </source>
</evidence>
<organism evidence="4 6">
    <name type="scientific">Pseudomonas brassicae</name>
    <dbReference type="NCBI Taxonomy" id="2708063"/>
    <lineage>
        <taxon>Bacteria</taxon>
        <taxon>Pseudomonadati</taxon>
        <taxon>Pseudomonadota</taxon>
        <taxon>Gammaproteobacteria</taxon>
        <taxon>Pseudomonadales</taxon>
        <taxon>Pseudomonadaceae</taxon>
        <taxon>Pseudomonas</taxon>
    </lineage>
</organism>
<dbReference type="PIRSF" id="PIRSF020419">
    <property type="entry name" value="Fe_uptake_reg_CjrA_prd"/>
    <property type="match status" value="1"/>
</dbReference>
<keyword evidence="1" id="KW-0732">Signal</keyword>
<dbReference type="SUPFAM" id="SSF159501">
    <property type="entry name" value="EreA/ChaN-like"/>
    <property type="match status" value="1"/>
</dbReference>